<evidence type="ECO:0000313" key="3">
    <source>
        <dbReference type="Proteomes" id="UP000029965"/>
    </source>
</evidence>
<reference evidence="2 3" key="1">
    <citation type="submission" date="2014-03" db="EMBL/GenBank/DDBJ databases">
        <authorList>
            <person name="Warren W."/>
            <person name="Wilson R.K."/>
        </authorList>
    </citation>
    <scope>NUCLEOTIDE SEQUENCE</scope>
</reference>
<keyword evidence="3" id="KW-1185">Reference proteome</keyword>
<name>A0A0D9QYK9_CHLSB</name>
<dbReference type="AlphaFoldDB" id="A0A0D9QYK9"/>
<sequence length="130" mass="14644">IHVTCSAVHIIRISCPTAMGYPARAWRQEVDEMQSSAPSLAYFRIPQGSLTSEAVWDPRPHLVCRPHLDRGNSQNSTIPPSQCPRGPEWGLRPTHTLLRRHVGTQQIQNRCREGNHTAFPPWETVTTTAE</sequence>
<reference evidence="2" key="3">
    <citation type="submission" date="2025-09" db="UniProtKB">
        <authorList>
            <consortium name="Ensembl"/>
        </authorList>
    </citation>
    <scope>IDENTIFICATION</scope>
</reference>
<feature type="region of interest" description="Disordered" evidence="1">
    <location>
        <begin position="67"/>
        <end position="90"/>
    </location>
</feature>
<evidence type="ECO:0000256" key="1">
    <source>
        <dbReference type="SAM" id="MobiDB-lite"/>
    </source>
</evidence>
<dbReference type="Bgee" id="ENSCSAG00000005128">
    <property type="expression patterns" value="Expressed in prefrontal cortex and 3 other cell types or tissues"/>
</dbReference>
<dbReference type="Ensembl" id="ENSCSAT00000003159.1">
    <property type="protein sequence ID" value="ENSCSAP00000001448.1"/>
    <property type="gene ID" value="ENSCSAG00000005128.1"/>
</dbReference>
<dbReference type="Proteomes" id="UP000029965">
    <property type="component" value="Chromosome 19"/>
</dbReference>
<accession>A0A0D9QYK9</accession>
<dbReference type="EMBL" id="AQIB01151830">
    <property type="status" value="NOT_ANNOTATED_CDS"/>
    <property type="molecule type" value="Genomic_DNA"/>
</dbReference>
<evidence type="ECO:0000313" key="2">
    <source>
        <dbReference type="Ensembl" id="ENSCSAP00000001448.1"/>
    </source>
</evidence>
<organism evidence="2 3">
    <name type="scientific">Chlorocebus sabaeus</name>
    <name type="common">Green monkey</name>
    <name type="synonym">Simia sabaea</name>
    <dbReference type="NCBI Taxonomy" id="60711"/>
    <lineage>
        <taxon>Eukaryota</taxon>
        <taxon>Metazoa</taxon>
        <taxon>Chordata</taxon>
        <taxon>Craniata</taxon>
        <taxon>Vertebrata</taxon>
        <taxon>Euteleostomi</taxon>
        <taxon>Mammalia</taxon>
        <taxon>Eutheria</taxon>
        <taxon>Euarchontoglires</taxon>
        <taxon>Primates</taxon>
        <taxon>Haplorrhini</taxon>
        <taxon>Catarrhini</taxon>
        <taxon>Cercopithecidae</taxon>
        <taxon>Cercopithecinae</taxon>
        <taxon>Chlorocebus</taxon>
    </lineage>
</organism>
<feature type="compositionally biased region" description="Polar residues" evidence="1">
    <location>
        <begin position="71"/>
        <end position="80"/>
    </location>
</feature>
<reference evidence="2" key="2">
    <citation type="submission" date="2025-08" db="UniProtKB">
        <authorList>
            <consortium name="Ensembl"/>
        </authorList>
    </citation>
    <scope>IDENTIFICATION</scope>
</reference>
<protein>
    <submittedName>
        <fullName evidence="2">Uncharacterized protein</fullName>
    </submittedName>
</protein>
<proteinExistence type="predicted"/>